<evidence type="ECO:0000313" key="2">
    <source>
        <dbReference type="Proteomes" id="UP000002257"/>
    </source>
</evidence>
<keyword evidence="2" id="KW-1185">Reference proteome</keyword>
<evidence type="ECO:0000313" key="1">
    <source>
        <dbReference type="EMBL" id="ACK51745.1"/>
    </source>
</evidence>
<dbReference type="KEGG" id="msl:Msil_2827"/>
<organism evidence="1 2">
    <name type="scientific">Methylocella silvestris (strain DSM 15510 / CIP 108128 / LMG 27833 / NCIMB 13906 / BL2)</name>
    <dbReference type="NCBI Taxonomy" id="395965"/>
    <lineage>
        <taxon>Bacteria</taxon>
        <taxon>Pseudomonadati</taxon>
        <taxon>Pseudomonadota</taxon>
        <taxon>Alphaproteobacteria</taxon>
        <taxon>Hyphomicrobiales</taxon>
        <taxon>Beijerinckiaceae</taxon>
        <taxon>Methylocella</taxon>
    </lineage>
</organism>
<dbReference type="EMBL" id="CP001280">
    <property type="protein sequence ID" value="ACK51745.1"/>
    <property type="molecule type" value="Genomic_DNA"/>
</dbReference>
<protein>
    <submittedName>
        <fullName evidence="1">Uncharacterized protein</fullName>
    </submittedName>
</protein>
<name>B8ETA3_METSB</name>
<gene>
    <name evidence="1" type="ordered locus">Msil_2827</name>
</gene>
<sequence length="39" mass="4370">MPMIRSGGSGFNNGLFYLSGWTRGYIDFEVGTTRFCNCN</sequence>
<dbReference type="AlphaFoldDB" id="B8ETA3"/>
<proteinExistence type="predicted"/>
<reference evidence="1 2" key="1">
    <citation type="journal article" date="2010" name="J. Bacteriol.">
        <title>Complete genome sequence of the aerobic facultative methanotroph Methylocella silvestris BL2.</title>
        <authorList>
            <person name="Chen Y."/>
            <person name="Crombie A."/>
            <person name="Rahman M.T."/>
            <person name="Dedysh S.N."/>
            <person name="Liesack W."/>
            <person name="Stott M.B."/>
            <person name="Alam M."/>
            <person name="Theisen A.R."/>
            <person name="Murrell J.C."/>
            <person name="Dunfield P.F."/>
        </authorList>
    </citation>
    <scope>NUCLEOTIDE SEQUENCE [LARGE SCALE GENOMIC DNA]</scope>
    <source>
        <strain evidence="2">DSM 15510 / CIP 108128 / LMG 27833 / NCIMB 13906 / BL2</strain>
    </source>
</reference>
<dbReference type="Proteomes" id="UP000002257">
    <property type="component" value="Chromosome"/>
</dbReference>
<accession>B8ETA3</accession>
<dbReference type="HOGENOM" id="CLU_3312654_0_0_5"/>